<sequence length="1159" mass="133993">MGAMRGRKVVLDKIPNNSNKIINCFVTINNLLLIVETEQIRYGPHNSNNKELNLKNLQCKKLIGYASYATLYLEPLTRKQYLFLIMQNGRIDIRDLQLDIIDSIETSIPLYDATHSIQTLFEPQVRILYVNLLKDCVHMIRLQLKNDVLRFLHSDRSIVLIQTLSSTIMSMDILLEYDIYTNEEFTSIGILSKSELTNEYYFQAIFRKNGTLIRNKLKWETLIQQRKLPTINDENNELKNKNIKVELKAIENVGFFFFTLTAIMFITLPNGFENIIAGQSIATQDIYYVQGPYLIDILNLEENRNLELKGMIDINLETASIEFVMFTNTLQLIRIKIIKIMEDDEKYIKHWGKFNITNQKMLNQPRGLNDYIIELYYFKELHQYFVELKSDQLILAELNKLDPLCITKYEEESFVCSSIIGGHTKRIIRTGFTNGRRYFIDQESTGFEHMYHFENLFDIESAIEKIWTTNNGDIYWLLSSSEKLYFNGKILHTESDVKHITHNNKIISNISIVNAVDIWNAKSDCYCYVTSSGKIKWDMDYDLLSAQLPKIGAPQLPNIKLYSSMKRDLTNITLCATENKILMTSDYGKTFKTINCNETLGTISSIFYHEVDQFCNIFVSDIQGKIWVLDGESFKSVGVLNINSHALTIIGLHNSDNLIVYSNDAFIILYPSIENKLRYEYFALEIPYNIAHVISNATKEQSTSLIIVTYDSLVLKMNLDLNRNENMKSIDRTYSDILINKFVKLPSSNRFLVALYITIGREKDNREIIDKSGVCIYDTYKNEIVTSYDMSKDFPHVVTTDVSSVAYQLNSNASSDGETKISFAKQLIFDQCFVVSLNYEIAETDKGPKLLLFMLNSENGDIELQTTSDTFYNVNCLYNYDKNMFVACGDCIQLFKLDYSVQENIFHVMPYSNKIYVNGYLKQISVIPDIINIDETSDELRHDKKRLKMDIHKRTKFIGTDILRGFYECILDTENIPMMENSTKYTFRPIKMTEIHPIITDIFRDKIITDFHFTEYDGLFFFLVCSGLNKIKIYMTPATEEEYDMIEFYLPYQVTSVCLINKDGCQVDPSKNILIEENKIEELFGITSINGGHYILGVLKGGNTLSLQDETDKKNMTLQLRSIGLTDDNEEDGGISQSEPQFIDNRILSDDTLCHIYSP</sequence>
<organism evidence="1 2">
    <name type="scientific">Maudiozyma saulgeensis</name>
    <dbReference type="NCBI Taxonomy" id="1789683"/>
    <lineage>
        <taxon>Eukaryota</taxon>
        <taxon>Fungi</taxon>
        <taxon>Dikarya</taxon>
        <taxon>Ascomycota</taxon>
        <taxon>Saccharomycotina</taxon>
        <taxon>Saccharomycetes</taxon>
        <taxon>Saccharomycetales</taxon>
        <taxon>Saccharomycetaceae</taxon>
        <taxon>Maudiozyma</taxon>
    </lineage>
</organism>
<evidence type="ECO:0008006" key="3">
    <source>
        <dbReference type="Google" id="ProtNLM"/>
    </source>
</evidence>
<dbReference type="SUPFAM" id="SSF50998">
    <property type="entry name" value="Quinoprotein alcohol dehydrogenase-like"/>
    <property type="match status" value="1"/>
</dbReference>
<proteinExistence type="predicted"/>
<keyword evidence="2" id="KW-1185">Reference proteome</keyword>
<gene>
    <name evidence="1" type="ORF">KASA_0P05907G</name>
</gene>
<protein>
    <recommendedName>
        <fullName evidence="3">Cleavage/polyadenylation specificity factor A subunit N-terminal domain-containing protein</fullName>
    </recommendedName>
</protein>
<dbReference type="OrthoDB" id="4063069at2759"/>
<reference evidence="1 2" key="1">
    <citation type="submission" date="2017-04" db="EMBL/GenBank/DDBJ databases">
        <authorList>
            <person name="Afonso C.L."/>
            <person name="Miller P.J."/>
            <person name="Scott M.A."/>
            <person name="Spackman E."/>
            <person name="Goraichik I."/>
            <person name="Dimitrov K.M."/>
            <person name="Suarez D.L."/>
            <person name="Swayne D.E."/>
        </authorList>
    </citation>
    <scope>NUCLEOTIDE SEQUENCE [LARGE SCALE GENOMIC DNA]</scope>
</reference>
<evidence type="ECO:0000313" key="2">
    <source>
        <dbReference type="Proteomes" id="UP000196158"/>
    </source>
</evidence>
<evidence type="ECO:0000313" key="1">
    <source>
        <dbReference type="EMBL" id="SMN19385.1"/>
    </source>
</evidence>
<name>A0A1X7R156_9SACH</name>
<dbReference type="Proteomes" id="UP000196158">
    <property type="component" value="Unassembled WGS sequence"/>
</dbReference>
<dbReference type="AlphaFoldDB" id="A0A1X7R156"/>
<dbReference type="EMBL" id="FXLY01000003">
    <property type="protein sequence ID" value="SMN19385.1"/>
    <property type="molecule type" value="Genomic_DNA"/>
</dbReference>
<accession>A0A1X7R156</accession>
<dbReference type="InterPro" id="IPR011047">
    <property type="entry name" value="Quinoprotein_ADH-like_sf"/>
</dbReference>